<accession>A0A9P6G382</accession>
<evidence type="ECO:0000256" key="1">
    <source>
        <dbReference type="PROSITE-ProRule" id="PRU00723"/>
    </source>
</evidence>
<name>A0A9P6G382_9FUNG</name>
<evidence type="ECO:0000256" key="2">
    <source>
        <dbReference type="SAM" id="MobiDB-lite"/>
    </source>
</evidence>
<evidence type="ECO:0000313" key="4">
    <source>
        <dbReference type="EMBL" id="KAF9586698.1"/>
    </source>
</evidence>
<keyword evidence="1" id="KW-0479">Metal-binding</keyword>
<organism evidence="4 5">
    <name type="scientific">Lunasporangiospora selenospora</name>
    <dbReference type="NCBI Taxonomy" id="979761"/>
    <lineage>
        <taxon>Eukaryota</taxon>
        <taxon>Fungi</taxon>
        <taxon>Fungi incertae sedis</taxon>
        <taxon>Mucoromycota</taxon>
        <taxon>Mortierellomycotina</taxon>
        <taxon>Mortierellomycetes</taxon>
        <taxon>Mortierellales</taxon>
        <taxon>Mortierellaceae</taxon>
        <taxon>Lunasporangiospora</taxon>
    </lineage>
</organism>
<reference evidence="4" key="1">
    <citation type="journal article" date="2020" name="Fungal Divers.">
        <title>Resolving the Mortierellaceae phylogeny through synthesis of multi-gene phylogenetics and phylogenomics.</title>
        <authorList>
            <person name="Vandepol N."/>
            <person name="Liber J."/>
            <person name="Desiro A."/>
            <person name="Na H."/>
            <person name="Kennedy M."/>
            <person name="Barry K."/>
            <person name="Grigoriev I.V."/>
            <person name="Miller A.N."/>
            <person name="O'Donnell K."/>
            <person name="Stajich J.E."/>
            <person name="Bonito G."/>
        </authorList>
    </citation>
    <scope>NUCLEOTIDE SEQUENCE</scope>
    <source>
        <strain evidence="4">KOD1015</strain>
    </source>
</reference>
<feature type="compositionally biased region" description="Polar residues" evidence="2">
    <location>
        <begin position="269"/>
        <end position="282"/>
    </location>
</feature>
<protein>
    <recommendedName>
        <fullName evidence="3">C3H1-type domain-containing protein</fullName>
    </recommendedName>
</protein>
<proteinExistence type="predicted"/>
<dbReference type="PANTHER" id="PTHR36971:SF3">
    <property type="entry name" value="C3H1-TYPE DOMAIN-CONTAINING PROTEIN"/>
    <property type="match status" value="1"/>
</dbReference>
<feature type="zinc finger region" description="C3H1-type" evidence="1">
    <location>
        <begin position="339"/>
        <end position="366"/>
    </location>
</feature>
<dbReference type="InterPro" id="IPR000571">
    <property type="entry name" value="Znf_CCCH"/>
</dbReference>
<keyword evidence="1" id="KW-0862">Zinc</keyword>
<gene>
    <name evidence="4" type="ORF">BGW38_008621</name>
</gene>
<feature type="region of interest" description="Disordered" evidence="2">
    <location>
        <begin position="614"/>
        <end position="639"/>
    </location>
</feature>
<evidence type="ECO:0000313" key="5">
    <source>
        <dbReference type="Proteomes" id="UP000780801"/>
    </source>
</evidence>
<dbReference type="PROSITE" id="PS50103">
    <property type="entry name" value="ZF_C3H1"/>
    <property type="match status" value="1"/>
</dbReference>
<keyword evidence="1" id="KW-0863">Zinc-finger</keyword>
<dbReference type="OrthoDB" id="7459479at2759"/>
<comment type="caution">
    <text evidence="4">The sequence shown here is derived from an EMBL/GenBank/DDBJ whole genome shotgun (WGS) entry which is preliminary data.</text>
</comment>
<evidence type="ECO:0000259" key="3">
    <source>
        <dbReference type="PROSITE" id="PS50103"/>
    </source>
</evidence>
<feature type="region of interest" description="Disordered" evidence="2">
    <location>
        <begin position="261"/>
        <end position="316"/>
    </location>
</feature>
<dbReference type="Proteomes" id="UP000780801">
    <property type="component" value="Unassembled WGS sequence"/>
</dbReference>
<dbReference type="AlphaFoldDB" id="A0A9P6G382"/>
<keyword evidence="5" id="KW-1185">Reference proteome</keyword>
<dbReference type="PANTHER" id="PTHR36971">
    <property type="entry name" value="UNNAMED PRODUCT"/>
    <property type="match status" value="1"/>
</dbReference>
<dbReference type="GO" id="GO:0008270">
    <property type="term" value="F:zinc ion binding"/>
    <property type="evidence" value="ECO:0007669"/>
    <property type="project" value="UniProtKB-KW"/>
</dbReference>
<sequence>MNMENLIQVRAKELIELIRVGPDNSPLPVIGASASQNSNLQGDAPTTPSALTEAITSPNNNQPPVSKRNSHWNVQPQKRYFVEGRIIHKRKMSKRLFFLDIVLVRQQATKSPLNESWYSPDVGSNGEAKFLQGETLVKQMEADMPRESGLNEPNRSGTKAEAADSVGSSTPCVPMVETKMEIIVRYPAHSLKDIDDLWHRVQLGSIVRVYGDIELAEPKRKAEQPTMIDICLMEEMRVKWTALLHCMDFELLEAWQGKESFEPNPGQAKISSTTIRQSVQQKESQKKPKANHSLDEEQGADASFPNKKPKHENTPDGEILQTHIATTILPEDNAVIRGDASQPHCKFWINSGKCNKTECLFWHETDPVKLRLERKQWVEARIQAKRQISHHASDPHQKTTKNQHRERALYFAQWLLQTFSRDFLNSGTGVLDIAGGRGDLSWELQTRQGIRSTIVEPRPGKEMRKWQRRWLEKFKRENRYLLSQKDFDSPDSSTPTDVELAGQNGLANEGAKVEEDVELDDNKAPEGLDGFIPSKWAYPLQTTEPARIQAMLDGAFQKARPELIESSSILIGLHPDQATEPIVRAALESQKPFAVIPCCVFGSENLHRRLPITSSSADEAKVTEETEDPSATDETDEVDNNGLRTRAVTSYDDFVTWQLC</sequence>
<feature type="compositionally biased region" description="Acidic residues" evidence="2">
    <location>
        <begin position="625"/>
        <end position="639"/>
    </location>
</feature>
<feature type="domain" description="C3H1-type" evidence="3">
    <location>
        <begin position="339"/>
        <end position="366"/>
    </location>
</feature>
<feature type="region of interest" description="Disordered" evidence="2">
    <location>
        <begin position="145"/>
        <end position="170"/>
    </location>
</feature>
<dbReference type="EMBL" id="JAABOA010000006">
    <property type="protein sequence ID" value="KAF9586698.1"/>
    <property type="molecule type" value="Genomic_DNA"/>
</dbReference>